<keyword evidence="2" id="KW-1185">Reference proteome</keyword>
<accession>A0A852Z7B7</accession>
<dbReference type="Proteomes" id="UP000548304">
    <property type="component" value="Unassembled WGS sequence"/>
</dbReference>
<evidence type="ECO:0008006" key="3">
    <source>
        <dbReference type="Google" id="ProtNLM"/>
    </source>
</evidence>
<reference evidence="1 2" key="1">
    <citation type="submission" date="2020-07" db="EMBL/GenBank/DDBJ databases">
        <title>Genomic Encyclopedia of Type Strains, Phase III (KMG-III): the genomes of soil and plant-associated and newly described type strains.</title>
        <authorList>
            <person name="Whitman W."/>
        </authorList>
    </citation>
    <scope>NUCLEOTIDE SEQUENCE [LARGE SCALE GENOMIC DNA]</scope>
    <source>
        <strain evidence="1 2">CECT 8576</strain>
    </source>
</reference>
<gene>
    <name evidence="1" type="ORF">FHR84_002794</name>
</gene>
<proteinExistence type="predicted"/>
<sequence length="65" mass="7219">MPALNVEFTEEEMTQLRHAAGREAKSLRAMAHDAVLTELRRRKVTAAATRVATLSADLNTRLAEK</sequence>
<dbReference type="EMBL" id="JACBYW010000005">
    <property type="protein sequence ID" value="NYH79456.1"/>
    <property type="molecule type" value="Genomic_DNA"/>
</dbReference>
<dbReference type="AlphaFoldDB" id="A0A852Z7B7"/>
<comment type="caution">
    <text evidence="1">The sequence shown here is derived from an EMBL/GenBank/DDBJ whole genome shotgun (WGS) entry which is preliminary data.</text>
</comment>
<evidence type="ECO:0000313" key="1">
    <source>
        <dbReference type="EMBL" id="NYH79456.1"/>
    </source>
</evidence>
<dbReference type="RefSeq" id="WP_017973519.1">
    <property type="nucleotide sequence ID" value="NZ_JACBYW010000005.1"/>
</dbReference>
<name>A0A852Z7B7_9ACTN</name>
<evidence type="ECO:0000313" key="2">
    <source>
        <dbReference type="Proteomes" id="UP000548304"/>
    </source>
</evidence>
<organism evidence="1 2">
    <name type="scientific">Actinopolyspora biskrensis</name>
    <dbReference type="NCBI Taxonomy" id="1470178"/>
    <lineage>
        <taxon>Bacteria</taxon>
        <taxon>Bacillati</taxon>
        <taxon>Actinomycetota</taxon>
        <taxon>Actinomycetes</taxon>
        <taxon>Actinopolysporales</taxon>
        <taxon>Actinopolysporaceae</taxon>
        <taxon>Actinopolyspora</taxon>
    </lineage>
</organism>
<protein>
    <recommendedName>
        <fullName evidence="3">Antitoxin Phd</fullName>
    </recommendedName>
</protein>